<sequence length="132" mass="13389">MDITFKSYGSIGTYRLVSCDVGTSGYCKLYAGTLAAGTLPGIGFTQSGASKSGVAMSVRMLGGVTKAIWAVQQGSSPLGRPVRGRDTAGKIGIAYPKVPQGTPIFAAGFCIRAEGTGSAGAQADILVAPHFI</sequence>
<dbReference type="AlphaFoldDB" id="A0A6M3JTK9"/>
<name>A0A6M3JTK9_9ZZZZ</name>
<reference evidence="1" key="1">
    <citation type="submission" date="2020-03" db="EMBL/GenBank/DDBJ databases">
        <title>The deep terrestrial virosphere.</title>
        <authorList>
            <person name="Holmfeldt K."/>
            <person name="Nilsson E."/>
            <person name="Simone D."/>
            <person name="Lopez-Fernandez M."/>
            <person name="Wu X."/>
            <person name="de Brujin I."/>
            <person name="Lundin D."/>
            <person name="Andersson A."/>
            <person name="Bertilsson S."/>
            <person name="Dopson M."/>
        </authorList>
    </citation>
    <scope>NUCLEOTIDE SEQUENCE</scope>
    <source>
        <strain evidence="1">MM415A02758</strain>
    </source>
</reference>
<protein>
    <submittedName>
        <fullName evidence="1">Uncharacterized protein</fullName>
    </submittedName>
</protein>
<proteinExistence type="predicted"/>
<accession>A0A6M3JTK9</accession>
<dbReference type="EMBL" id="MT141951">
    <property type="protein sequence ID" value="QJA72442.1"/>
    <property type="molecule type" value="Genomic_DNA"/>
</dbReference>
<gene>
    <name evidence="1" type="ORF">MM415A02758_0003</name>
</gene>
<evidence type="ECO:0000313" key="1">
    <source>
        <dbReference type="EMBL" id="QJA72442.1"/>
    </source>
</evidence>
<organism evidence="1">
    <name type="scientific">viral metagenome</name>
    <dbReference type="NCBI Taxonomy" id="1070528"/>
    <lineage>
        <taxon>unclassified sequences</taxon>
        <taxon>metagenomes</taxon>
        <taxon>organismal metagenomes</taxon>
    </lineage>
</organism>